<dbReference type="VEuPathDB" id="FungiDB:BDEG_28218"/>
<feature type="region of interest" description="Disordered" evidence="1">
    <location>
        <begin position="1465"/>
        <end position="1503"/>
    </location>
</feature>
<evidence type="ECO:0000313" key="4">
    <source>
        <dbReference type="Proteomes" id="UP000077115"/>
    </source>
</evidence>
<dbReference type="eggNOG" id="KOG2101">
    <property type="taxonomic scope" value="Eukaryota"/>
</dbReference>
<dbReference type="InterPro" id="IPR001683">
    <property type="entry name" value="PX_dom"/>
</dbReference>
<feature type="compositionally biased region" description="Acidic residues" evidence="1">
    <location>
        <begin position="1472"/>
        <end position="1503"/>
    </location>
</feature>
<dbReference type="Proteomes" id="UP000077115">
    <property type="component" value="Unassembled WGS sequence"/>
</dbReference>
<reference evidence="3 4" key="2">
    <citation type="submission" date="2016-05" db="EMBL/GenBank/DDBJ databases">
        <title>Lineage-specific infection strategies underlie the spectrum of fungal disease in amphibians.</title>
        <authorList>
            <person name="Cuomo C.A."/>
            <person name="Farrer R.A."/>
            <person name="James T."/>
            <person name="Longcore J."/>
            <person name="Birren B."/>
        </authorList>
    </citation>
    <scope>NUCLEOTIDE SEQUENCE [LARGE SCALE GENOMIC DNA]</scope>
    <source>
        <strain evidence="3 4">JEL423</strain>
    </source>
</reference>
<gene>
    <name evidence="3" type="ORF">BDEG_28218</name>
</gene>
<dbReference type="STRING" id="403673.A0A177X059"/>
<dbReference type="PANTHER" id="PTHR22775">
    <property type="entry name" value="SORTING NEXIN"/>
    <property type="match status" value="1"/>
</dbReference>
<dbReference type="PROSITE" id="PS50195">
    <property type="entry name" value="PX"/>
    <property type="match status" value="1"/>
</dbReference>
<accession>A0A177X059</accession>
<dbReference type="InterPro" id="IPR036305">
    <property type="entry name" value="RGS_sf"/>
</dbReference>
<proteinExistence type="predicted"/>
<dbReference type="SUPFAM" id="SSF64268">
    <property type="entry name" value="PX domain"/>
    <property type="match status" value="1"/>
</dbReference>
<dbReference type="PANTHER" id="PTHR22775:SF3">
    <property type="entry name" value="SORTING NEXIN-13"/>
    <property type="match status" value="1"/>
</dbReference>
<protein>
    <recommendedName>
        <fullName evidence="2">PX domain-containing protein</fullName>
    </recommendedName>
</protein>
<dbReference type="Gene3D" id="1.10.167.10">
    <property type="entry name" value="Regulator of G-protein Signalling 4, domain 2"/>
    <property type="match status" value="1"/>
</dbReference>
<dbReference type="Pfam" id="PF00787">
    <property type="entry name" value="PX"/>
    <property type="match status" value="1"/>
</dbReference>
<feature type="domain" description="PX" evidence="2">
    <location>
        <begin position="1219"/>
        <end position="1339"/>
    </location>
</feature>
<dbReference type="EMBL" id="DS022314">
    <property type="protein sequence ID" value="OAJ45050.1"/>
    <property type="molecule type" value="Genomic_DNA"/>
</dbReference>
<reference evidence="3 4" key="1">
    <citation type="submission" date="2006-10" db="EMBL/GenBank/DDBJ databases">
        <title>The Genome Sequence of Batrachochytrium dendrobatidis JEL423.</title>
        <authorList>
            <consortium name="The Broad Institute Genome Sequencing Platform"/>
            <person name="Birren B."/>
            <person name="Lander E."/>
            <person name="Galagan J."/>
            <person name="Cuomo C."/>
            <person name="Devon K."/>
            <person name="Jaffe D."/>
            <person name="Butler J."/>
            <person name="Alvarez P."/>
            <person name="Gnerre S."/>
            <person name="Grabherr M."/>
            <person name="Kleber M."/>
            <person name="Mauceli E."/>
            <person name="Brockman W."/>
            <person name="Young S."/>
            <person name="LaButti K."/>
            <person name="Sykes S."/>
            <person name="DeCaprio D."/>
            <person name="Crawford M."/>
            <person name="Koehrsen M."/>
            <person name="Engels R."/>
            <person name="Montgomery P."/>
            <person name="Pearson M."/>
            <person name="Howarth C."/>
            <person name="Larson L."/>
            <person name="White J."/>
            <person name="O'Leary S."/>
            <person name="Kodira C."/>
            <person name="Zeng Q."/>
            <person name="Yandava C."/>
            <person name="Alvarado L."/>
            <person name="Longcore J."/>
            <person name="James T."/>
        </authorList>
    </citation>
    <scope>NUCLEOTIDE SEQUENCE [LARGE SCALE GENOMIC DNA]</scope>
    <source>
        <strain evidence="3 4">JEL423</strain>
    </source>
</reference>
<evidence type="ECO:0000256" key="1">
    <source>
        <dbReference type="SAM" id="MobiDB-lite"/>
    </source>
</evidence>
<sequence>MVVQFLVVALLLSPYLPNVFPLLALLGAISFFLLSAGYIMYSQHSRSINSQSNVERIHSKSNVQHASVNGIHLKKGFPRLVRLPNNSLSVSSRASAPLVQPASVVLSSDILRSEPTWTAEQELAKQIAAATQSPLGFDTELDADKDQNADTSNNTLQSSVATFLFYILHNELFEPAINMFPGIYSSSTVTSTLPPSTYTMHSGNSPMDAIIFQIANRATATLDSSAQLVPDCLENRLKTDTALKNEPTVRQFGISKNIPQFNPSQSILSKQKSSDQCPINPSDRSAFSKLFGSSQIEYVSNMASNTINHMRINRLHERLWILFLKILQKHVKEYRQIRRDIQAELTASRTEPLTGLKPSAPDPLSESTKSGDTHGLFSDSIPHPKITKPRHLDDFNAFLGDDMDDALMYNKNMDSLNEKICMRMSGLGNLHPAVGKGDFHEQSYLRSTFDRVFEILSRDSCTKSSLNKSPRSSSLSKTEDATKTQSFQVPYTDNAKYSSSKLMQILMREVTVCQIVWPFLNKFSQPHLISQILIDKAQRQIAFVKAAKTFRSQLDLCYTQFPPKFLLPGRGCSASFSVTTLGEKQRLFESLSKYSRKVRSLIDIKAVQHEIIRELKHVREEAHEQERDPRLYDQAEESRRYIKALEVLKVKLDKKIAALTALQGESTLHRTPKRIISIPIMGMMNKQEKPNQFENRIEISLQSILDEYANSAEDGRTTTSSSIYYFLDFLEKHDGGSGVIKLRFWFSAEKHRRTIWRIGSGLGWKELPAAQSDFDILEPVEAIPSIAHDRLRKDALRIFRTYLAPCPPTAAQIQVPQNVIESFHRYLKPLLRSDMNDSFHEANDEDYNCVTLAQQTVQADLEKLFKAFLHSESYFRWLSERERAKVAQRDRGTDIALGPHNTSNHPTANLNVLNQSSVKNPSNPSASGLLPVNLGFTTAGGSVSGTRESGSGLAGEMGGPFASVSKSAAGDLLDDTKLRNFYQSALMTALTYELDVAAAKLIVTKRTVQSGVIVTSKPDHVISNARTGINAQSVFDMNALDSDIITLEEANIIDGGDLIDDSELGRGLTVKEQDQDVDLPAPGELLTSITKLQKIKDDIDKVMLQIDTIDMISWHINYLNQKNADSQTNIDSNDEETADIPVSHRATVLNILDHTKEILHLDIGELSRQKAKYESQEQREAIVPGQCSINLQTVDEDSTDPRDDSRSYLGGNALGFGSGALNASSTNMSTAATGSYRVIYYLIQIERIDQKTGWTVKRRYSDFDALHRKLKETFPIVADFDFPGKHHLGVFSLSNKQEEARRNARMIALQRYLRRLIDNPSICQSDYLRDFLSSTYQSVRRKGLFRSHVESTKTGPQNYSAPAQNLLRRKSRNVAMALAQLASKPLKAIKSEGNDSLSNSSGLTVPLDTTAGSVSAVNPFVQGTSSTTAINSSRKVHLASFFNGSRHRKWGKDGASAAKATVNRFGENKDADDGDGDDFNDEDSFGTDEAEASDGVVDVDDDADTNSSVRAFVSRSPSTKYNDSCLLNSNGVDVSKFTSDSSDDSNNEDTWAGGHLPDLLSDDVSGLDDPNDPILSNSFVQPLIDPLCALLMEAFDFKEQNHWLKRSTASMLLMEVMGGTNASEFNDRRISILLMNMLKGNSISWFLETLFSPTNPQTGLSTPAPASFRSTVPFYKYLVGGVPYISPSRQHSIRIEAKTKIIQAIPEVFFRVLGADIATQGAIRCFEMLQSVTLNKSLMYKLLDVFLDTIVTHWSDHFCIPIPIISTLNIA</sequence>
<feature type="region of interest" description="Disordered" evidence="1">
    <location>
        <begin position="350"/>
        <end position="383"/>
    </location>
</feature>
<name>A0A177X059_BATDL</name>
<dbReference type="SUPFAM" id="SSF48097">
    <property type="entry name" value="Regulator of G-protein signaling, RGS"/>
    <property type="match status" value="1"/>
</dbReference>
<dbReference type="SMART" id="SM00312">
    <property type="entry name" value="PX"/>
    <property type="match status" value="1"/>
</dbReference>
<evidence type="ECO:0000313" key="3">
    <source>
        <dbReference type="EMBL" id="OAJ45050.1"/>
    </source>
</evidence>
<dbReference type="InterPro" id="IPR044926">
    <property type="entry name" value="RGS_subdomain_2"/>
</dbReference>
<dbReference type="OrthoDB" id="120967at2759"/>
<dbReference type="GO" id="GO:0035091">
    <property type="term" value="F:phosphatidylinositol binding"/>
    <property type="evidence" value="ECO:0007669"/>
    <property type="project" value="InterPro"/>
</dbReference>
<dbReference type="InterPro" id="IPR036871">
    <property type="entry name" value="PX_dom_sf"/>
</dbReference>
<organism evidence="3 4">
    <name type="scientific">Batrachochytrium dendrobatidis (strain JEL423)</name>
    <dbReference type="NCBI Taxonomy" id="403673"/>
    <lineage>
        <taxon>Eukaryota</taxon>
        <taxon>Fungi</taxon>
        <taxon>Fungi incertae sedis</taxon>
        <taxon>Chytridiomycota</taxon>
        <taxon>Chytridiomycota incertae sedis</taxon>
        <taxon>Chytridiomycetes</taxon>
        <taxon>Rhizophydiales</taxon>
        <taxon>Rhizophydiales incertae sedis</taxon>
        <taxon>Batrachochytrium</taxon>
    </lineage>
</organism>
<dbReference type="Gene3D" id="3.30.1520.10">
    <property type="entry name" value="Phox-like domain"/>
    <property type="match status" value="1"/>
</dbReference>
<evidence type="ECO:0000259" key="2">
    <source>
        <dbReference type="PROSITE" id="PS50195"/>
    </source>
</evidence>